<evidence type="ECO:0000313" key="2">
    <source>
        <dbReference type="Proteomes" id="UP000260680"/>
    </source>
</evidence>
<reference evidence="1 2" key="1">
    <citation type="submission" date="2018-07" db="EMBL/GenBank/DDBJ databases">
        <title>New species, Clostridium PI-S10-A1B.</title>
        <authorList>
            <person name="Krishna G."/>
            <person name="Summeta K."/>
            <person name="Shikha S."/>
            <person name="Prabhu P.B."/>
            <person name="Suresh K."/>
        </authorList>
    </citation>
    <scope>NUCLEOTIDE SEQUENCE [LARGE SCALE GENOMIC DNA]</scope>
    <source>
        <strain evidence="1 2">PI-S10-A1B</strain>
    </source>
</reference>
<proteinExistence type="predicted"/>
<sequence>MEKIAVISKNQELVPFLHCNLVEIFQKEGTQWQVVRTSPFSAIKGTTVEELRKETEAVLALTEDAKAVLCRELSGIPFSVFNQKGYCIFCAPKADQDTLNGVVRDMEESDEKRRRKEEMIKNAGPVETETPGIYFLDLMQLQKECPEISSKKALLSFLSNTPFLELRLVCAHIPPWLETDASYEKKVRPREGGVHITVTRKQC</sequence>
<accession>A0A3E2NEK7</accession>
<dbReference type="InterPro" id="IPR014287">
    <property type="entry name" value="Nase_Fe-Fe_AnfO"/>
</dbReference>
<name>A0A3E2NEK7_9FIRM</name>
<dbReference type="OrthoDB" id="200286at2"/>
<dbReference type="Pfam" id="PF09582">
    <property type="entry name" value="AnfO_nitrog"/>
    <property type="match status" value="1"/>
</dbReference>
<dbReference type="AlphaFoldDB" id="A0A3E2NEK7"/>
<organism evidence="1 2">
    <name type="scientific">Lacrimispora amygdalina</name>
    <dbReference type="NCBI Taxonomy" id="253257"/>
    <lineage>
        <taxon>Bacteria</taxon>
        <taxon>Bacillati</taxon>
        <taxon>Bacillota</taxon>
        <taxon>Clostridia</taxon>
        <taxon>Lachnospirales</taxon>
        <taxon>Lachnospiraceae</taxon>
        <taxon>Lacrimispora</taxon>
    </lineage>
</organism>
<protein>
    <recommendedName>
        <fullName evidence="3">Fe-only nitrogenase accessory protein AnfO</fullName>
    </recommendedName>
</protein>
<dbReference type="Proteomes" id="UP000260680">
    <property type="component" value="Unassembled WGS sequence"/>
</dbReference>
<comment type="caution">
    <text evidence="1">The sequence shown here is derived from an EMBL/GenBank/DDBJ whole genome shotgun (WGS) entry which is preliminary data.</text>
</comment>
<dbReference type="RefSeq" id="WP_117416630.1">
    <property type="nucleotide sequence ID" value="NZ_QOHO01000025.1"/>
</dbReference>
<gene>
    <name evidence="1" type="ORF">DS742_08840</name>
</gene>
<evidence type="ECO:0008006" key="3">
    <source>
        <dbReference type="Google" id="ProtNLM"/>
    </source>
</evidence>
<dbReference type="EMBL" id="QOHO01000025">
    <property type="protein sequence ID" value="RFZ79321.1"/>
    <property type="molecule type" value="Genomic_DNA"/>
</dbReference>
<evidence type="ECO:0000313" key="1">
    <source>
        <dbReference type="EMBL" id="RFZ79321.1"/>
    </source>
</evidence>